<evidence type="ECO:0008006" key="5">
    <source>
        <dbReference type="Google" id="ProtNLM"/>
    </source>
</evidence>
<evidence type="ECO:0000313" key="3">
    <source>
        <dbReference type="EMBL" id="CCF60298.1"/>
    </source>
</evidence>
<dbReference type="AlphaFoldDB" id="H2B0Z8"/>
<dbReference type="GeneID" id="13883947"/>
<keyword evidence="2" id="KW-0472">Membrane</keyword>
<evidence type="ECO:0000256" key="1">
    <source>
        <dbReference type="SAM" id="MobiDB-lite"/>
    </source>
</evidence>
<sequence>MDTILEKLKKNVFSEFDLQNGIRLVIIVGGYILFRNLATRQLSKKQLEQQVRDDERRISEERVEKLIEKPEDEQTSYEFGWGNKTRHRVQKQRDLFEQAVDRLKQNSQQNTNDSDDDIADLLED</sequence>
<dbReference type="Proteomes" id="UP000005220">
    <property type="component" value="Chromosome 10"/>
</dbReference>
<feature type="compositionally biased region" description="Acidic residues" evidence="1">
    <location>
        <begin position="113"/>
        <end position="124"/>
    </location>
</feature>
<name>H2B0Z8_KAZAF</name>
<reference evidence="3 4" key="1">
    <citation type="journal article" date="2011" name="Proc. Natl. Acad. Sci. U.S.A.">
        <title>Evolutionary erosion of yeast sex chromosomes by mating-type switching accidents.</title>
        <authorList>
            <person name="Gordon J.L."/>
            <person name="Armisen D."/>
            <person name="Proux-Wera E."/>
            <person name="Oheigeartaigh S.S."/>
            <person name="Byrne K.P."/>
            <person name="Wolfe K.H."/>
        </authorList>
    </citation>
    <scope>NUCLEOTIDE SEQUENCE [LARGE SCALE GENOMIC DNA]</scope>
    <source>
        <strain evidence="4">ATCC 22294 / BCRC 22015 / CBS 2517 / CECT 1963 / NBRC 1671 / NRRL Y-8276</strain>
    </source>
</reference>
<keyword evidence="2" id="KW-1133">Transmembrane helix</keyword>
<dbReference type="PIRSF" id="PIRSF022909">
    <property type="entry name" value="UCP022909"/>
    <property type="match status" value="1"/>
</dbReference>
<evidence type="ECO:0000313" key="4">
    <source>
        <dbReference type="Proteomes" id="UP000005220"/>
    </source>
</evidence>
<evidence type="ECO:0000256" key="2">
    <source>
        <dbReference type="SAM" id="Phobius"/>
    </source>
</evidence>
<proteinExistence type="predicted"/>
<accession>H2B0Z8</accession>
<keyword evidence="2" id="KW-0812">Transmembrane</keyword>
<dbReference type="KEGG" id="kaf:KAFR_0J02340"/>
<dbReference type="STRING" id="1071382.H2B0Z8"/>
<keyword evidence="4" id="KW-1185">Reference proteome</keyword>
<dbReference type="InterPro" id="IPR011431">
    <property type="entry name" value="Trafficking_Pga2"/>
</dbReference>
<dbReference type="GO" id="GO:0015031">
    <property type="term" value="P:protein transport"/>
    <property type="evidence" value="ECO:0007669"/>
    <property type="project" value="EnsemblFungi"/>
</dbReference>
<dbReference type="PANTHER" id="PTHR28199">
    <property type="entry name" value="PROCESSING OF GAS1 AND ALP PROTEIN 2"/>
    <property type="match status" value="1"/>
</dbReference>
<dbReference type="Pfam" id="PF07543">
    <property type="entry name" value="PGA2"/>
    <property type="match status" value="1"/>
</dbReference>
<dbReference type="eggNOG" id="ENOG502S88B">
    <property type="taxonomic scope" value="Eukaryota"/>
</dbReference>
<feature type="region of interest" description="Disordered" evidence="1">
    <location>
        <begin position="102"/>
        <end position="124"/>
    </location>
</feature>
<feature type="transmembrane region" description="Helical" evidence="2">
    <location>
        <begin position="20"/>
        <end position="38"/>
    </location>
</feature>
<dbReference type="HOGENOM" id="CLU_150165_0_0_1"/>
<dbReference type="FunCoup" id="H2B0Z8">
    <property type="interactions" value="75"/>
</dbReference>
<dbReference type="InParanoid" id="H2B0Z8"/>
<dbReference type="RefSeq" id="XP_003959433.1">
    <property type="nucleotide sequence ID" value="XM_003959384.1"/>
</dbReference>
<dbReference type="EMBL" id="HE650830">
    <property type="protein sequence ID" value="CCF60298.1"/>
    <property type="molecule type" value="Genomic_DNA"/>
</dbReference>
<organism evidence="3 4">
    <name type="scientific">Kazachstania africana (strain ATCC 22294 / BCRC 22015 / CBS 2517 / CECT 1963 / NBRC 1671 / NRRL Y-8276)</name>
    <name type="common">Yeast</name>
    <name type="synonym">Kluyveromyces africanus</name>
    <dbReference type="NCBI Taxonomy" id="1071382"/>
    <lineage>
        <taxon>Eukaryota</taxon>
        <taxon>Fungi</taxon>
        <taxon>Dikarya</taxon>
        <taxon>Ascomycota</taxon>
        <taxon>Saccharomycotina</taxon>
        <taxon>Saccharomycetes</taxon>
        <taxon>Saccharomycetales</taxon>
        <taxon>Saccharomycetaceae</taxon>
        <taxon>Kazachstania</taxon>
    </lineage>
</organism>
<gene>
    <name evidence="3" type="primary">KAFR0J02340</name>
    <name evidence="3" type="ORF">KAFR_0J02340</name>
</gene>
<dbReference type="PANTHER" id="PTHR28199:SF1">
    <property type="entry name" value="PROCESSING OF GAS1 AND ALP PROTEIN 2"/>
    <property type="match status" value="1"/>
</dbReference>
<protein>
    <recommendedName>
        <fullName evidence="5">Processing of GAS1 and ALP protein 2</fullName>
    </recommendedName>
</protein>
<dbReference type="OrthoDB" id="4227028at2759"/>